<comment type="caution">
    <text evidence="1">The sequence shown here is derived from an EMBL/GenBank/DDBJ whole genome shotgun (WGS) entry which is preliminary data.</text>
</comment>
<accession>A0AA86UXM1</accession>
<evidence type="ECO:0000313" key="1">
    <source>
        <dbReference type="EMBL" id="CAI9972054.1"/>
    </source>
</evidence>
<dbReference type="EMBL" id="CATOUU010001103">
    <property type="protein sequence ID" value="CAI9972054.1"/>
    <property type="molecule type" value="Genomic_DNA"/>
</dbReference>
<gene>
    <name evidence="2" type="ORF">HINF_LOCUS48055</name>
    <name evidence="1" type="ORF">HINF_LOCUS59699</name>
</gene>
<protein>
    <submittedName>
        <fullName evidence="1">Uncharacterized protein</fullName>
    </submittedName>
</protein>
<organism evidence="1">
    <name type="scientific">Hexamita inflata</name>
    <dbReference type="NCBI Taxonomy" id="28002"/>
    <lineage>
        <taxon>Eukaryota</taxon>
        <taxon>Metamonada</taxon>
        <taxon>Diplomonadida</taxon>
        <taxon>Hexamitidae</taxon>
        <taxon>Hexamitinae</taxon>
        <taxon>Hexamita</taxon>
    </lineage>
</organism>
<name>A0AA86UXM1_9EUKA</name>
<evidence type="ECO:0000313" key="2">
    <source>
        <dbReference type="EMBL" id="CAL6058165.1"/>
    </source>
</evidence>
<sequence>MNSSGLTNIINESSISYIIYECKLSGSNLLQSDSNGYIASTILVHILLNITQFDICVNSTSRFGQNSVQISIIGSEFVQCDLCEQDHIVYGLCCEVIKFSENVNGMYQCVYPFEYIDNECVCVTGFLLNKTKCVNIVESLNNISNQISDNDLIKQLEQKVEIIENSLIVINQSIISNIAEIINIIITKFSKSDYNLMLNTSVLDNRIYQNVTSIKNDIIMQQITSDANLLTNTTILDWRIFYNISQLQNIISNFSLYYNDSLFNLTKIVEQQQNVINNLTQQINCSSNSGYSMVNGSCVQVSCAIQGQQSINGICQCVNINSIVQSGSCVCPINSQVVGIACVCSISGQIMQNGQCVCSTTGAFVDNNICTCGVNSINISNTCSCPSGASLINEVCSCTKINAYISGNQCVCPTYSQLVGNTCTCPNNSQIVNNICTCNLITSQIMVNGVCQCYTTGAFVNTGVCSCGVNALNVSNTCICPTNSSLINNVCTCDKIVGQSIINGACQCPAGQSVVNDTCKQINYVINISDFECSQVLFTQQFDIQSITHQITDQNNFSTGYVFSTTIQNAFIDISNQVYSATVYPLFQSQNTFTNLKIQFGTQILNSGSLLQTSSSISINQMNIISRSGNQLTINSAKQLNILTASSTGANIIKLLINLSYAPSNGNITLINTINGVFNISGYQILGTYISTGTVAMIGLNIYYATIDVNQVSIKPTAFSVGNSSSYLFGNATTTSTIKINNFAVILGNSSEFVLLDSLSTTSTNYYQFGGIITYINSNSVFSVNNVIFDSYQKFSTGSYVSQSGFLVGYNGKAISNSIIIQNVCMQQNIISTTTFYYFGLIGLNIGNTSVLNVFVTFSVQGIYFYCFGIIGYQYDGSIYAEVMNLRTSVSLNTGEGYNVGSLFGWEAPQNCSIQNASIIKGEIKSSSQVGGFFGRQYNNLTMINSSMQYMNIVSNNTHVGGIIGYSLNNNATIMNSSIQQTNVSASGSNVGGFVGYCNQQLNLINSKIEFVRLLCSGNIGIIVGQLSGSVYFTSSSSTQIYVNNVLRSNCAVLSNRDGC</sequence>
<dbReference type="AlphaFoldDB" id="A0AA86UXM1"/>
<evidence type="ECO:0000313" key="3">
    <source>
        <dbReference type="Proteomes" id="UP001642409"/>
    </source>
</evidence>
<dbReference type="Gene3D" id="2.160.20.110">
    <property type="match status" value="1"/>
</dbReference>
<reference evidence="2 3" key="2">
    <citation type="submission" date="2024-07" db="EMBL/GenBank/DDBJ databases">
        <authorList>
            <person name="Akdeniz Z."/>
        </authorList>
    </citation>
    <scope>NUCLEOTIDE SEQUENCE [LARGE SCALE GENOMIC DNA]</scope>
</reference>
<proteinExistence type="predicted"/>
<keyword evidence="3" id="KW-1185">Reference proteome</keyword>
<dbReference type="Proteomes" id="UP001642409">
    <property type="component" value="Unassembled WGS sequence"/>
</dbReference>
<reference evidence="1" key="1">
    <citation type="submission" date="2023-06" db="EMBL/GenBank/DDBJ databases">
        <authorList>
            <person name="Kurt Z."/>
        </authorList>
    </citation>
    <scope>NUCLEOTIDE SEQUENCE</scope>
</reference>
<dbReference type="EMBL" id="CAXDID020000219">
    <property type="protein sequence ID" value="CAL6058165.1"/>
    <property type="molecule type" value="Genomic_DNA"/>
</dbReference>